<name>A0ACC6IDT6_9ACTN</name>
<protein>
    <submittedName>
        <fullName evidence="1">Uncharacterized protein</fullName>
    </submittedName>
</protein>
<comment type="caution">
    <text evidence="1">The sequence shown here is derived from an EMBL/GenBank/DDBJ whole genome shotgun (WGS) entry which is preliminary data.</text>
</comment>
<evidence type="ECO:0000313" key="2">
    <source>
        <dbReference type="Proteomes" id="UP001261666"/>
    </source>
</evidence>
<proteinExistence type="predicted"/>
<dbReference type="Proteomes" id="UP001261666">
    <property type="component" value="Unassembled WGS sequence"/>
</dbReference>
<dbReference type="EMBL" id="JAVIZJ010000002">
    <property type="protein sequence ID" value="MDR6208923.1"/>
    <property type="molecule type" value="Genomic_DNA"/>
</dbReference>
<gene>
    <name evidence="1" type="ORF">QE364_000615</name>
</gene>
<accession>A0ACC6IDT6</accession>
<reference evidence="1" key="1">
    <citation type="submission" date="2023-08" db="EMBL/GenBank/DDBJ databases">
        <title>Functional and genomic diversity of the sorghum phyllosphere microbiome.</title>
        <authorList>
            <person name="Shade A."/>
        </authorList>
    </citation>
    <scope>NUCLEOTIDE SEQUENCE</scope>
    <source>
        <strain evidence="1">SORGH_AS_0885</strain>
    </source>
</reference>
<sequence length="491" mass="52347">MADQDAFIDAFARFLDKVVHDHERATSSDAGELVRLLDAHLGSPAVECSIVTERLPPWRLVDADAVLDALAGAQGRVVGLSVDRRQRDVGLRSILAGRHGPVGVAPIDHISMPVGPGEERRVVSRGLRLLTWGGEPVAVLQSAADPEWDREQATLEVVGASAETVDAFLAEVRRRMTADSVLRGQVMTFRPHGFESMLGGVAFVERPSVAREDVVLPDGAFERLEQHVLALGAHREALLAAGQHLKRGVLLYGPPGTGKTHTVRHLVGAAEGATVLMLSGNSLGAVRDAASIARVLEPAIVVLEDCDLIAEDRDMMGSPDSLLFELLEALDGLDGDADVAFLLTTNRPDLLEQALAQRPGRIDLAVEVPRPDAAARRRLFALYARGLDLGDEAVGAAADRAEGVTASFAKELVRRTVLAAAVEGVPAADRHLEAALDELLGDRESFTRSLLASGPSMHEGRPRGSRGRSHHGVGEEWIDEDGNGHVVLGGD</sequence>
<evidence type="ECO:0000313" key="1">
    <source>
        <dbReference type="EMBL" id="MDR6208923.1"/>
    </source>
</evidence>
<keyword evidence="2" id="KW-1185">Reference proteome</keyword>
<organism evidence="1 2">
    <name type="scientific">Nocardioides zeae</name>
    <dbReference type="NCBI Taxonomy" id="1457234"/>
    <lineage>
        <taxon>Bacteria</taxon>
        <taxon>Bacillati</taxon>
        <taxon>Actinomycetota</taxon>
        <taxon>Actinomycetes</taxon>
        <taxon>Propionibacteriales</taxon>
        <taxon>Nocardioidaceae</taxon>
        <taxon>Nocardioides</taxon>
    </lineage>
</organism>